<reference evidence="3" key="1">
    <citation type="submission" date="2022-11" db="UniProtKB">
        <authorList>
            <consortium name="WormBaseParasite"/>
        </authorList>
    </citation>
    <scope>IDENTIFICATION</scope>
</reference>
<proteinExistence type="predicted"/>
<dbReference type="WBParaSite" id="PSAMB.scaffold7448size7633.g30099.t1">
    <property type="protein sequence ID" value="PSAMB.scaffold7448size7633.g30099.t1"/>
    <property type="gene ID" value="PSAMB.scaffold7448size7633.g30099"/>
</dbReference>
<sequence length="262" mass="27869">MSASLCFAQSRRQLRPHDRRPPEHDAGASAAAAILLLSRRPLPARGASCASDPEGKGAAAVASRTDLLGATERRAKGQITSPYNPTRPHPTARPEIAAHRAKFIGGSRGQRGERERQGGDGGVAARGRICHLVEGDICSSRLRDPLGRRRATPANLLRSLVGAEVETLAGRRFRSQPHRSLRPAALAVTLTPFPAHAVAVVGKRKLGDPDRLVGRQCGESVCDADDDGVGLVPDPIRVPDRARASPSIRHSPTFTLNFGLSV</sequence>
<evidence type="ECO:0000313" key="2">
    <source>
        <dbReference type="Proteomes" id="UP000887566"/>
    </source>
</evidence>
<feature type="region of interest" description="Disordered" evidence="1">
    <location>
        <begin position="1"/>
        <end position="27"/>
    </location>
</feature>
<evidence type="ECO:0000256" key="1">
    <source>
        <dbReference type="SAM" id="MobiDB-lite"/>
    </source>
</evidence>
<name>A0A914XCX3_9BILA</name>
<protein>
    <submittedName>
        <fullName evidence="3">Uncharacterized protein</fullName>
    </submittedName>
</protein>
<dbReference type="AlphaFoldDB" id="A0A914XCX3"/>
<evidence type="ECO:0000313" key="3">
    <source>
        <dbReference type="WBParaSite" id="PSAMB.scaffold7448size7633.g30099.t1"/>
    </source>
</evidence>
<feature type="compositionally biased region" description="Basic and acidic residues" evidence="1">
    <location>
        <begin position="15"/>
        <end position="26"/>
    </location>
</feature>
<organism evidence="2 3">
    <name type="scientific">Plectus sambesii</name>
    <dbReference type="NCBI Taxonomy" id="2011161"/>
    <lineage>
        <taxon>Eukaryota</taxon>
        <taxon>Metazoa</taxon>
        <taxon>Ecdysozoa</taxon>
        <taxon>Nematoda</taxon>
        <taxon>Chromadorea</taxon>
        <taxon>Plectida</taxon>
        <taxon>Plectina</taxon>
        <taxon>Plectoidea</taxon>
        <taxon>Plectidae</taxon>
        <taxon>Plectus</taxon>
    </lineage>
</organism>
<accession>A0A914XCX3</accession>
<dbReference type="Proteomes" id="UP000887566">
    <property type="component" value="Unplaced"/>
</dbReference>
<keyword evidence="2" id="KW-1185">Reference proteome</keyword>